<comment type="caution">
    <text evidence="8">The sequence shown here is derived from an EMBL/GenBank/DDBJ whole genome shotgun (WGS) entry which is preliminary data.</text>
</comment>
<comment type="subunit">
    <text evidence="3">The complex is composed of two ATP-binding proteins (UgpC), two transmembrane proteins (UgpA and UgpE) and a solute-binding protein (UgpB).</text>
</comment>
<evidence type="ECO:0000313" key="9">
    <source>
        <dbReference type="Proteomes" id="UP000636949"/>
    </source>
</evidence>
<dbReference type="Pfam" id="PF13416">
    <property type="entry name" value="SBP_bac_8"/>
    <property type="match status" value="1"/>
</dbReference>
<keyword evidence="7" id="KW-0574">Periplasm</keyword>
<dbReference type="InterPro" id="IPR006061">
    <property type="entry name" value="SBP_1_CS"/>
</dbReference>
<dbReference type="InterPro" id="IPR006059">
    <property type="entry name" value="SBP"/>
</dbReference>
<evidence type="ECO:0000256" key="7">
    <source>
        <dbReference type="ARBA" id="ARBA00022764"/>
    </source>
</evidence>
<sequence>MLWHSFGGSLNYALDKIVNEYNQSQHKYYVEAINKSNYQNSLTAAATAYRSSTQPNMLVSYEIGTAMMIYSNGAIIPLYELEKMTGITIDQSDFWPAVSGYYSVDGKLAGLPFNSSSPVLFYNKKALAKAGVTHPPVTWQELTKVGEKLIQSGQGCVMTAAYPSWLLLEEFSAWNNLAFASANNGFDSMKPKLRFDNQTVADFLTQLKTWQAKGIFQYGGRLGSADTLFTSGKCAMIVHSSSMLADYSKLTTFKVGVAKIPFWQTKDTRKPQNTIIGGGAMWTFALPKNTPNADLIYKGVASFYQFLAQPKIQAQWAMDTGYVPASGQWGG</sequence>
<dbReference type="RefSeq" id="WP_157968404.1">
    <property type="nucleotide sequence ID" value="NZ_BMJS01000132.1"/>
</dbReference>
<protein>
    <recommendedName>
        <fullName evidence="4">sn-glycerol-3-phosphate-binding periplasmic protein UgpB</fullName>
    </recommendedName>
</protein>
<dbReference type="GO" id="GO:0042597">
    <property type="term" value="C:periplasmic space"/>
    <property type="evidence" value="ECO:0007669"/>
    <property type="project" value="UniProtKB-SubCell"/>
</dbReference>
<reference evidence="8" key="1">
    <citation type="journal article" date="2014" name="Int. J. Syst. Evol. Microbiol.">
        <title>Complete genome sequence of Corynebacterium casei LMG S-19264T (=DSM 44701T), isolated from a smear-ripened cheese.</title>
        <authorList>
            <consortium name="US DOE Joint Genome Institute (JGI-PGF)"/>
            <person name="Walter F."/>
            <person name="Albersmeier A."/>
            <person name="Kalinowski J."/>
            <person name="Ruckert C."/>
        </authorList>
    </citation>
    <scope>NUCLEOTIDE SEQUENCE</scope>
    <source>
        <strain evidence="8">CGMCC 1.15758</strain>
    </source>
</reference>
<organism evidence="8 9">
    <name type="scientific">Cysteiniphilum litorale</name>
    <dbReference type="NCBI Taxonomy" id="2056700"/>
    <lineage>
        <taxon>Bacteria</taxon>
        <taxon>Pseudomonadati</taxon>
        <taxon>Pseudomonadota</taxon>
        <taxon>Gammaproteobacteria</taxon>
        <taxon>Thiotrichales</taxon>
        <taxon>Fastidiosibacteraceae</taxon>
        <taxon>Cysteiniphilum</taxon>
    </lineage>
</organism>
<dbReference type="EMBL" id="BMJS01000132">
    <property type="protein sequence ID" value="GGG09488.1"/>
    <property type="molecule type" value="Genomic_DNA"/>
</dbReference>
<evidence type="ECO:0000256" key="4">
    <source>
        <dbReference type="ARBA" id="ARBA00017470"/>
    </source>
</evidence>
<evidence type="ECO:0000256" key="1">
    <source>
        <dbReference type="ARBA" id="ARBA00004418"/>
    </source>
</evidence>
<dbReference type="AlphaFoldDB" id="A0A8J2Z7B6"/>
<comment type="subcellular location">
    <subcellularLocation>
        <location evidence="1">Periplasm</location>
    </subcellularLocation>
</comment>
<dbReference type="Proteomes" id="UP000636949">
    <property type="component" value="Unassembled WGS sequence"/>
</dbReference>
<dbReference type="PANTHER" id="PTHR43649:SF31">
    <property type="entry name" value="SN-GLYCEROL-3-PHOSPHATE-BINDING PERIPLASMIC PROTEIN UGPB"/>
    <property type="match status" value="1"/>
</dbReference>
<name>A0A8J2Z7B6_9GAMM</name>
<accession>A0A8J2Z7B6</accession>
<evidence type="ECO:0000256" key="6">
    <source>
        <dbReference type="ARBA" id="ARBA00022729"/>
    </source>
</evidence>
<evidence type="ECO:0000313" key="8">
    <source>
        <dbReference type="EMBL" id="GGG09488.1"/>
    </source>
</evidence>
<evidence type="ECO:0000256" key="2">
    <source>
        <dbReference type="ARBA" id="ARBA00008520"/>
    </source>
</evidence>
<evidence type="ECO:0000256" key="5">
    <source>
        <dbReference type="ARBA" id="ARBA00022448"/>
    </source>
</evidence>
<reference evidence="8" key="2">
    <citation type="submission" date="2020-09" db="EMBL/GenBank/DDBJ databases">
        <authorList>
            <person name="Sun Q."/>
            <person name="Zhou Y."/>
        </authorList>
    </citation>
    <scope>NUCLEOTIDE SEQUENCE</scope>
    <source>
        <strain evidence="8">CGMCC 1.15758</strain>
    </source>
</reference>
<gene>
    <name evidence="8" type="ORF">GCM10010995_28850</name>
</gene>
<dbReference type="Gene3D" id="3.40.190.10">
    <property type="entry name" value="Periplasmic binding protein-like II"/>
    <property type="match status" value="2"/>
</dbReference>
<evidence type="ECO:0000256" key="3">
    <source>
        <dbReference type="ARBA" id="ARBA00011557"/>
    </source>
</evidence>
<keyword evidence="6" id="KW-0732">Signal</keyword>
<keyword evidence="9" id="KW-1185">Reference proteome</keyword>
<dbReference type="OrthoDB" id="4393730at2"/>
<dbReference type="SUPFAM" id="SSF53850">
    <property type="entry name" value="Periplasmic binding protein-like II"/>
    <property type="match status" value="1"/>
</dbReference>
<comment type="similarity">
    <text evidence="2">Belongs to the bacterial solute-binding protein 1 family.</text>
</comment>
<keyword evidence="5" id="KW-0813">Transport</keyword>
<dbReference type="InterPro" id="IPR050490">
    <property type="entry name" value="Bact_solute-bd_prot1"/>
</dbReference>
<proteinExistence type="inferred from homology"/>
<dbReference type="PROSITE" id="PS01037">
    <property type="entry name" value="SBP_BACTERIAL_1"/>
    <property type="match status" value="1"/>
</dbReference>
<dbReference type="PANTHER" id="PTHR43649">
    <property type="entry name" value="ARABINOSE-BINDING PROTEIN-RELATED"/>
    <property type="match status" value="1"/>
</dbReference>
<dbReference type="GO" id="GO:0055085">
    <property type="term" value="P:transmembrane transport"/>
    <property type="evidence" value="ECO:0007669"/>
    <property type="project" value="InterPro"/>
</dbReference>